<dbReference type="Proteomes" id="UP001201629">
    <property type="component" value="Unassembled WGS sequence"/>
</dbReference>
<evidence type="ECO:0000313" key="2">
    <source>
        <dbReference type="EMBL" id="MCG5446209.1"/>
    </source>
</evidence>
<accession>A0ABS9N8C1</accession>
<feature type="compositionally biased region" description="Basic and acidic residues" evidence="1">
    <location>
        <begin position="30"/>
        <end position="41"/>
    </location>
</feature>
<comment type="caution">
    <text evidence="2">The sequence shown here is derived from an EMBL/GenBank/DDBJ whole genome shotgun (WGS) entry which is preliminary data.</text>
</comment>
<sequence length="729" mass="80053">MSDTTPDGDRSPPSTSSGEAASGDAALQEPRIDEPVRREEESASDSTAESQEEQEEIVPGSLRMDPRVGAELYGTQFSAVYSGIDARGVNAVGNNNTIHVVTITGQPSTKPIIRDLPGVPDLLAVYAAAGADEELGEKLGQRSTACLAGRPHTGRFSTACAALARRHSPDRVHEILLPGDVAPEVLRRAGDSIEEDHGYVLRLPGNSHSQVMRLLADLFRRRSASLLLIRHDDSRAGVRHSAEVQHRSPAPLAVFRAHLGHHLRDRLRLSDEESAELVRGYLHHGDLVDALHSTYGPREVVPIAEALGQGHPADGGALAEILRSSQPRRRARAAEILRSDAGEASRRPRRADQHERAFRIAYAVVAWQSLHYAFEAAGILLEEIDGQAKRVDWGRLALQHPVSELLGPLAVDWQEGREATRLRGGSSRSAWLHDGGMRGVIIDEAWHEFDSTRPALLKWLDRLVSEDDEPMQRAAAEAAGLLAHHDFARVCADLIDGWAASPKRRLRQAAAWAMVAADMGGQVGHLVRGQVRDWASGHRNLQRDAAARVYASGLQQPDLSWSLADLRRIAQDPMQQHTYMVAEGVYQLYAPHRADQIIFELAEWSDDRQLQLHAASALLSLAAIPADTSPSGAPELLVRAAAQEVDSHDLVRLWQVALLTADVSRRAWSTFEQWLTKADSDEALRKATAALVTDLTALPSMGRRMRFHLARHSQFEDGLPEWLDAAMRK</sequence>
<name>A0ABS9N8C1_9ACTN</name>
<evidence type="ECO:0000256" key="1">
    <source>
        <dbReference type="SAM" id="MobiDB-lite"/>
    </source>
</evidence>
<proteinExistence type="predicted"/>
<evidence type="ECO:0008006" key="4">
    <source>
        <dbReference type="Google" id="ProtNLM"/>
    </source>
</evidence>
<gene>
    <name evidence="2" type="ORF">NIE79_004777</name>
</gene>
<protein>
    <recommendedName>
        <fullName evidence="4">HEAT repeat domain-containing protein</fullName>
    </recommendedName>
</protein>
<keyword evidence="3" id="KW-1185">Reference proteome</keyword>
<organism evidence="2 3">
    <name type="scientific">Micromonospora trifolii</name>
    <dbReference type="NCBI Taxonomy" id="2911208"/>
    <lineage>
        <taxon>Bacteria</taxon>
        <taxon>Bacillati</taxon>
        <taxon>Actinomycetota</taxon>
        <taxon>Actinomycetes</taxon>
        <taxon>Micromonosporales</taxon>
        <taxon>Micromonosporaceae</taxon>
        <taxon>Micromonospora</taxon>
    </lineage>
</organism>
<evidence type="ECO:0000313" key="3">
    <source>
        <dbReference type="Proteomes" id="UP001201629"/>
    </source>
</evidence>
<feature type="region of interest" description="Disordered" evidence="1">
    <location>
        <begin position="1"/>
        <end position="62"/>
    </location>
</feature>
<reference evidence="2 3" key="1">
    <citation type="submission" date="2022-01" db="EMBL/GenBank/DDBJ databases">
        <authorList>
            <person name="Riesco R."/>
            <person name="Trujillo M.E."/>
        </authorList>
    </citation>
    <scope>NUCLEOTIDE SEQUENCE [LARGE SCALE GENOMIC DNA]</scope>
    <source>
        <strain evidence="2 3">NIE79</strain>
    </source>
</reference>
<dbReference type="RefSeq" id="WP_238681134.1">
    <property type="nucleotide sequence ID" value="NZ_JAKKFD010000044.1"/>
</dbReference>
<dbReference type="EMBL" id="JAKKFD010000044">
    <property type="protein sequence ID" value="MCG5446209.1"/>
    <property type="molecule type" value="Genomic_DNA"/>
</dbReference>